<dbReference type="InterPro" id="IPR016195">
    <property type="entry name" value="Pol/histidinol_Pase-like"/>
</dbReference>
<evidence type="ECO:0000256" key="4">
    <source>
        <dbReference type="ARBA" id="ARBA00022605"/>
    </source>
</evidence>
<protein>
    <recommendedName>
        <fullName evidence="3 8">Histidinol-phosphatase</fullName>
        <shortName evidence="8">HolPase</shortName>
        <ecNumber evidence="3 8">3.1.3.15</ecNumber>
    </recommendedName>
</protein>
<dbReference type="Proteomes" id="UP000198853">
    <property type="component" value="Unassembled WGS sequence"/>
</dbReference>
<dbReference type="NCBIfam" id="NF005596">
    <property type="entry name" value="PRK07328.1"/>
    <property type="match status" value="1"/>
</dbReference>
<comment type="pathway">
    <text evidence="1 8">Amino-acid biosynthesis; L-histidine biosynthesis; L-histidine from 5-phospho-alpha-D-ribose 1-diphosphate: step 8/9.</text>
</comment>
<gene>
    <name evidence="10" type="ORF">SAMN04488123_108135</name>
</gene>
<keyword evidence="4 8" id="KW-0028">Amino-acid biosynthesis</keyword>
<dbReference type="PANTHER" id="PTHR21039:SF0">
    <property type="entry name" value="HISTIDINOL-PHOSPHATASE"/>
    <property type="match status" value="1"/>
</dbReference>
<evidence type="ECO:0000256" key="6">
    <source>
        <dbReference type="ARBA" id="ARBA00023102"/>
    </source>
</evidence>
<dbReference type="EMBL" id="FNEN01000008">
    <property type="protein sequence ID" value="SDI91720.1"/>
    <property type="molecule type" value="Genomic_DNA"/>
</dbReference>
<dbReference type="InterPro" id="IPR003141">
    <property type="entry name" value="Pol/His_phosphatase_N"/>
</dbReference>
<comment type="similarity">
    <text evidence="2 8">Belongs to the PHP hydrolase family. HisK subfamily.</text>
</comment>
<evidence type="ECO:0000256" key="1">
    <source>
        <dbReference type="ARBA" id="ARBA00004970"/>
    </source>
</evidence>
<evidence type="ECO:0000256" key="2">
    <source>
        <dbReference type="ARBA" id="ARBA00009152"/>
    </source>
</evidence>
<keyword evidence="11" id="KW-1185">Reference proteome</keyword>
<name>A0A1G8PIS9_9BACI</name>
<evidence type="ECO:0000313" key="11">
    <source>
        <dbReference type="Proteomes" id="UP000198853"/>
    </source>
</evidence>
<evidence type="ECO:0000313" key="10">
    <source>
        <dbReference type="EMBL" id="SDI91720.1"/>
    </source>
</evidence>
<evidence type="ECO:0000256" key="7">
    <source>
        <dbReference type="ARBA" id="ARBA00049158"/>
    </source>
</evidence>
<dbReference type="EC" id="3.1.3.15" evidence="3 8"/>
<keyword evidence="5 8" id="KW-0378">Hydrolase</keyword>
<dbReference type="RefSeq" id="WP_090398763.1">
    <property type="nucleotide sequence ID" value="NZ_FNEN01000008.1"/>
</dbReference>
<dbReference type="GO" id="GO:0000105">
    <property type="term" value="P:L-histidine biosynthetic process"/>
    <property type="evidence" value="ECO:0007669"/>
    <property type="project" value="UniProtKB-UniRule"/>
</dbReference>
<reference evidence="10 11" key="1">
    <citation type="submission" date="2016-10" db="EMBL/GenBank/DDBJ databases">
        <authorList>
            <person name="de Groot N.N."/>
        </authorList>
    </citation>
    <scope>NUCLEOTIDE SEQUENCE [LARGE SCALE GENOMIC DNA]</scope>
    <source>
        <strain evidence="10 11">DSM 21771</strain>
    </source>
</reference>
<evidence type="ECO:0000256" key="8">
    <source>
        <dbReference type="RuleBase" id="RU366003"/>
    </source>
</evidence>
<comment type="catalytic activity">
    <reaction evidence="7 8">
        <text>L-histidinol phosphate + H2O = L-histidinol + phosphate</text>
        <dbReference type="Rhea" id="RHEA:14465"/>
        <dbReference type="ChEBI" id="CHEBI:15377"/>
        <dbReference type="ChEBI" id="CHEBI:43474"/>
        <dbReference type="ChEBI" id="CHEBI:57699"/>
        <dbReference type="ChEBI" id="CHEBI:57980"/>
        <dbReference type="EC" id="3.1.3.15"/>
    </reaction>
</comment>
<organism evidence="10 11">
    <name type="scientific">Natribacillus halophilus</name>
    <dbReference type="NCBI Taxonomy" id="549003"/>
    <lineage>
        <taxon>Bacteria</taxon>
        <taxon>Bacillati</taxon>
        <taxon>Bacillota</taxon>
        <taxon>Bacilli</taxon>
        <taxon>Bacillales</taxon>
        <taxon>Bacillaceae</taxon>
        <taxon>Natribacillus</taxon>
    </lineage>
</organism>
<dbReference type="SUPFAM" id="SSF89550">
    <property type="entry name" value="PHP domain-like"/>
    <property type="match status" value="1"/>
</dbReference>
<dbReference type="UniPathway" id="UPA00031">
    <property type="reaction ID" value="UER00013"/>
</dbReference>
<sequence length="268" mass="30355">MRFDLHTHHERCGHAVGEVEDYVLAALDQGLDAIGISDHSPFFHSDKEQADPGIAMEKREFPAYVKDVLRLKEKYADRIEVLLGVEADFLPEGVASYRRQLQKYPLDYVIGSVHYTFGRNIFDRDRWKGADDEDLFKVKEAYFDLIAASARSGDYQVLGHIDAIKGFCPEITDIQTNKVENALQTIAEEQVAIEVNTSGKMKACGGWYPSEDILERACFYGVPVTMGSDAHHPRRVGDDLEAVRAKLKDIGFTEWWLFREKKPVSVAL</sequence>
<dbReference type="InterPro" id="IPR010140">
    <property type="entry name" value="Histidinol_P_phosphatase_HisJ"/>
</dbReference>
<dbReference type="SMART" id="SM00481">
    <property type="entry name" value="POLIIIAc"/>
    <property type="match status" value="1"/>
</dbReference>
<dbReference type="GO" id="GO:0005737">
    <property type="term" value="C:cytoplasm"/>
    <property type="evidence" value="ECO:0007669"/>
    <property type="project" value="TreeGrafter"/>
</dbReference>
<dbReference type="CDD" id="cd12110">
    <property type="entry name" value="PHP_HisPPase_Hisj_like"/>
    <property type="match status" value="1"/>
</dbReference>
<keyword evidence="6 8" id="KW-0368">Histidine biosynthesis</keyword>
<dbReference type="Pfam" id="PF02811">
    <property type="entry name" value="PHP"/>
    <property type="match status" value="1"/>
</dbReference>
<feature type="domain" description="Polymerase/histidinol phosphatase N-terminal" evidence="9">
    <location>
        <begin position="3"/>
        <end position="91"/>
    </location>
</feature>
<evidence type="ECO:0000259" key="9">
    <source>
        <dbReference type="SMART" id="SM00481"/>
    </source>
</evidence>
<evidence type="ECO:0000256" key="5">
    <source>
        <dbReference type="ARBA" id="ARBA00022801"/>
    </source>
</evidence>
<accession>A0A1G8PIS9</accession>
<dbReference type="InterPro" id="IPR004013">
    <property type="entry name" value="PHP_dom"/>
</dbReference>
<dbReference type="NCBIfam" id="TIGR01856">
    <property type="entry name" value="hisJ_fam"/>
    <property type="match status" value="1"/>
</dbReference>
<dbReference type="Gene3D" id="3.20.20.140">
    <property type="entry name" value="Metal-dependent hydrolases"/>
    <property type="match status" value="1"/>
</dbReference>
<dbReference type="GO" id="GO:0004401">
    <property type="term" value="F:histidinol-phosphatase activity"/>
    <property type="evidence" value="ECO:0007669"/>
    <property type="project" value="UniProtKB-UniRule"/>
</dbReference>
<proteinExistence type="inferred from homology"/>
<dbReference type="OrthoDB" id="9775255at2"/>
<evidence type="ECO:0000256" key="3">
    <source>
        <dbReference type="ARBA" id="ARBA00013085"/>
    </source>
</evidence>
<dbReference type="AlphaFoldDB" id="A0A1G8PIS9"/>
<dbReference type="PANTHER" id="PTHR21039">
    <property type="entry name" value="HISTIDINOL PHOSPHATASE-RELATED"/>
    <property type="match status" value="1"/>
</dbReference>